<dbReference type="KEGG" id="aca:ACP_3218"/>
<proteinExistence type="predicted"/>
<evidence type="ECO:0000313" key="5">
    <source>
        <dbReference type="Proteomes" id="UP000002207"/>
    </source>
</evidence>
<dbReference type="eggNOG" id="COG4372">
    <property type="taxonomic scope" value="Bacteria"/>
</dbReference>
<feature type="transmembrane region" description="Helical" evidence="3">
    <location>
        <begin position="46"/>
        <end position="66"/>
    </location>
</feature>
<keyword evidence="3" id="KW-1133">Transmembrane helix</keyword>
<keyword evidence="3" id="KW-0472">Membrane</keyword>
<sequence>MAAAAAAEHADDRVADRFSLDAAEERLMQELDRMPAPEKKRSPGKLVWGLAAGVVVAGALGALWGMHLPVRRANPASSMEAHNTPPAPMPAPRAASVQKTAQPEPLIEEAEAKKSDELSKQLKASKTRYAQLSVTAKETQQQLAELQAQEQQISNERDALQQELAQAQAQIQTLKTASATMTSAVQNQNLRLADLQTTVDVLNSSLNEKNRLLALDKQFLAHDRQIRNLIAARNLYIADIYDVKDNGETAKPFGRIFYTKNTSLVFYGYDLDKHVRRNKLVSFQAWGSGNDQPEVSLGLFSKDGKQKCWILHFNNTKTLARLNKVFVTVEPQGGSNKPTGKQILMAYLRIQPNHP</sequence>
<evidence type="ECO:0000256" key="3">
    <source>
        <dbReference type="SAM" id="Phobius"/>
    </source>
</evidence>
<dbReference type="EMBL" id="CP001472">
    <property type="protein sequence ID" value="ACO33812.1"/>
    <property type="molecule type" value="Genomic_DNA"/>
</dbReference>
<dbReference type="AlphaFoldDB" id="C1F5N7"/>
<keyword evidence="5" id="KW-1185">Reference proteome</keyword>
<feature type="region of interest" description="Disordered" evidence="2">
    <location>
        <begin position="76"/>
        <end position="102"/>
    </location>
</feature>
<dbReference type="HOGENOM" id="CLU_672265_0_0_0"/>
<organism evidence="4 5">
    <name type="scientific">Acidobacterium capsulatum (strain ATCC 51196 / DSM 11244 / BCRC 80197 / JCM 7670 / NBRC 15755 / NCIMB 13165 / 161)</name>
    <dbReference type="NCBI Taxonomy" id="240015"/>
    <lineage>
        <taxon>Bacteria</taxon>
        <taxon>Pseudomonadati</taxon>
        <taxon>Acidobacteriota</taxon>
        <taxon>Terriglobia</taxon>
        <taxon>Terriglobales</taxon>
        <taxon>Acidobacteriaceae</taxon>
        <taxon>Acidobacterium</taxon>
    </lineage>
</organism>
<feature type="coiled-coil region" evidence="1">
    <location>
        <begin position="129"/>
        <end position="177"/>
    </location>
</feature>
<reference evidence="4 5" key="1">
    <citation type="journal article" date="2009" name="Appl. Environ. Microbiol.">
        <title>Three genomes from the phylum Acidobacteria provide insight into the lifestyles of these microorganisms in soils.</title>
        <authorList>
            <person name="Ward N.L."/>
            <person name="Challacombe J.F."/>
            <person name="Janssen P.H."/>
            <person name="Henrissat B."/>
            <person name="Coutinho P.M."/>
            <person name="Wu M."/>
            <person name="Xie G."/>
            <person name="Haft D.H."/>
            <person name="Sait M."/>
            <person name="Badger J."/>
            <person name="Barabote R.D."/>
            <person name="Bradley B."/>
            <person name="Brettin T.S."/>
            <person name="Brinkac L.M."/>
            <person name="Bruce D."/>
            <person name="Creasy T."/>
            <person name="Daugherty S.C."/>
            <person name="Davidsen T.M."/>
            <person name="DeBoy R.T."/>
            <person name="Detter J.C."/>
            <person name="Dodson R.J."/>
            <person name="Durkin A.S."/>
            <person name="Ganapathy A."/>
            <person name="Gwinn-Giglio M."/>
            <person name="Han C.S."/>
            <person name="Khouri H."/>
            <person name="Kiss H."/>
            <person name="Kothari S.P."/>
            <person name="Madupu R."/>
            <person name="Nelson K.E."/>
            <person name="Nelson W.C."/>
            <person name="Paulsen I."/>
            <person name="Penn K."/>
            <person name="Ren Q."/>
            <person name="Rosovitz M.J."/>
            <person name="Selengut J.D."/>
            <person name="Shrivastava S."/>
            <person name="Sullivan S.A."/>
            <person name="Tapia R."/>
            <person name="Thompson L.S."/>
            <person name="Watkins K.L."/>
            <person name="Yang Q."/>
            <person name="Yu C."/>
            <person name="Zafar N."/>
            <person name="Zhou L."/>
            <person name="Kuske C.R."/>
        </authorList>
    </citation>
    <scope>NUCLEOTIDE SEQUENCE [LARGE SCALE GENOMIC DNA]</scope>
    <source>
        <strain evidence="5">ATCC 51196 / DSM 11244 / BCRC 80197 / JCM 7670 / NBRC 15755 / NCIMB 13165 / 161</strain>
    </source>
</reference>
<accession>C1F5N7</accession>
<dbReference type="InParanoid" id="C1F5N7"/>
<gene>
    <name evidence="4" type="ordered locus">ACP_3218</name>
</gene>
<keyword evidence="1" id="KW-0175">Coiled coil</keyword>
<dbReference type="STRING" id="240015.ACP_3218"/>
<evidence type="ECO:0000256" key="2">
    <source>
        <dbReference type="SAM" id="MobiDB-lite"/>
    </source>
</evidence>
<name>C1F5N7_ACIC5</name>
<keyword evidence="3" id="KW-0812">Transmembrane</keyword>
<protein>
    <submittedName>
        <fullName evidence="4">Uncharacterized protein</fullName>
    </submittedName>
</protein>
<dbReference type="Proteomes" id="UP000002207">
    <property type="component" value="Chromosome"/>
</dbReference>
<evidence type="ECO:0000256" key="1">
    <source>
        <dbReference type="SAM" id="Coils"/>
    </source>
</evidence>
<evidence type="ECO:0000313" key="4">
    <source>
        <dbReference type="EMBL" id="ACO33812.1"/>
    </source>
</evidence>